<organism evidence="2 3">
    <name type="scientific">Parapusillimonas granuli</name>
    <dbReference type="NCBI Taxonomy" id="380911"/>
    <lineage>
        <taxon>Bacteria</taxon>
        <taxon>Pseudomonadati</taxon>
        <taxon>Pseudomonadota</taxon>
        <taxon>Betaproteobacteria</taxon>
        <taxon>Burkholderiales</taxon>
        <taxon>Alcaligenaceae</taxon>
        <taxon>Parapusillimonas</taxon>
    </lineage>
</organism>
<dbReference type="Pfam" id="PF10993">
    <property type="entry name" value="DUF2818"/>
    <property type="match status" value="2"/>
</dbReference>
<reference evidence="2 3" key="1">
    <citation type="submission" date="2020-07" db="EMBL/GenBank/DDBJ databases">
        <title>Taxonomic revisions and descriptions of new bacterial species based on genomic comparisons in the high-G+C-content subgroup of the family Alcaligenaceae.</title>
        <authorList>
            <person name="Szabo A."/>
            <person name="Felfoldi T."/>
        </authorList>
    </citation>
    <scope>NUCLEOTIDE SEQUENCE [LARGE SCALE GENOMIC DNA]</scope>
    <source>
        <strain evidence="2 3">LMG 24012</strain>
    </source>
</reference>
<feature type="transmembrane region" description="Helical" evidence="1">
    <location>
        <begin position="153"/>
        <end position="174"/>
    </location>
</feature>
<keyword evidence="3" id="KW-1185">Reference proteome</keyword>
<feature type="transmembrane region" description="Helical" evidence="1">
    <location>
        <begin position="122"/>
        <end position="141"/>
    </location>
</feature>
<keyword evidence="1" id="KW-0472">Membrane</keyword>
<feature type="transmembrane region" description="Helical" evidence="1">
    <location>
        <begin position="52"/>
        <end position="76"/>
    </location>
</feature>
<keyword evidence="1" id="KW-1133">Transmembrane helix</keyword>
<dbReference type="AlphaFoldDB" id="A0A853G6K0"/>
<gene>
    <name evidence="2" type="ORF">H0A72_20890</name>
</gene>
<feature type="transmembrane region" description="Helical" evidence="1">
    <location>
        <begin position="82"/>
        <end position="102"/>
    </location>
</feature>
<keyword evidence="1" id="KW-0812">Transmembrane</keyword>
<dbReference type="InterPro" id="IPR016768">
    <property type="entry name" value="UCP019883"/>
</dbReference>
<protein>
    <submittedName>
        <fullName evidence="2">DUF2818 family protein</fullName>
    </submittedName>
</protein>
<evidence type="ECO:0000313" key="2">
    <source>
        <dbReference type="EMBL" id="NYT51777.1"/>
    </source>
</evidence>
<proteinExistence type="predicted"/>
<comment type="caution">
    <text evidence="2">The sequence shown here is derived from an EMBL/GenBank/DDBJ whole genome shotgun (WGS) entry which is preliminary data.</text>
</comment>
<name>A0A853G6K0_9BURK</name>
<sequence>MTQEFAVWFLIGLSLVTANLPFVLRRPLLALPWAQRAGEPPRPAWRRLLESALFFAALAALAYGGYWALAGAFFMASDAASVALFMVKLLAVFGIAVALLAYPGRRRGGGASQADKPFFSSLLEVLVFYVLVGAIGFGFEANMGNLFPKTWEFFAITLSLFLVLGYPGFVFRYLMRRRKSGKAAAATL</sequence>
<evidence type="ECO:0000313" key="3">
    <source>
        <dbReference type="Proteomes" id="UP000559809"/>
    </source>
</evidence>
<evidence type="ECO:0000256" key="1">
    <source>
        <dbReference type="SAM" id="Phobius"/>
    </source>
</evidence>
<dbReference type="Proteomes" id="UP000559809">
    <property type="component" value="Unassembled WGS sequence"/>
</dbReference>
<accession>A0A853G6K0</accession>
<dbReference type="EMBL" id="JACCEM010000015">
    <property type="protein sequence ID" value="NYT51777.1"/>
    <property type="molecule type" value="Genomic_DNA"/>
</dbReference>
<feature type="transmembrane region" description="Helical" evidence="1">
    <location>
        <begin position="6"/>
        <end position="24"/>
    </location>
</feature>